<evidence type="ECO:0000313" key="3">
    <source>
        <dbReference type="Proteomes" id="UP000288716"/>
    </source>
</evidence>
<protein>
    <submittedName>
        <fullName evidence="2">Glycine receptor subunit alpha-2-like protein</fullName>
    </submittedName>
</protein>
<dbReference type="GO" id="GO:0005230">
    <property type="term" value="F:extracellular ligand-gated monoatomic ion channel activity"/>
    <property type="evidence" value="ECO:0007669"/>
    <property type="project" value="InterPro"/>
</dbReference>
<organism evidence="2 3">
    <name type="scientific">Leptotrombidium deliense</name>
    <dbReference type="NCBI Taxonomy" id="299467"/>
    <lineage>
        <taxon>Eukaryota</taxon>
        <taxon>Metazoa</taxon>
        <taxon>Ecdysozoa</taxon>
        <taxon>Arthropoda</taxon>
        <taxon>Chelicerata</taxon>
        <taxon>Arachnida</taxon>
        <taxon>Acari</taxon>
        <taxon>Acariformes</taxon>
        <taxon>Trombidiformes</taxon>
        <taxon>Prostigmata</taxon>
        <taxon>Anystina</taxon>
        <taxon>Parasitengona</taxon>
        <taxon>Trombiculoidea</taxon>
        <taxon>Trombiculidae</taxon>
        <taxon>Leptotrombidium</taxon>
    </lineage>
</organism>
<feature type="non-terminal residue" evidence="2">
    <location>
        <position position="151"/>
    </location>
</feature>
<comment type="caution">
    <text evidence="2">The sequence shown here is derived from an EMBL/GenBank/DDBJ whole genome shotgun (WGS) entry which is preliminary data.</text>
</comment>
<keyword evidence="3" id="KW-1185">Reference proteome</keyword>
<proteinExistence type="predicted"/>
<dbReference type="GO" id="GO:0016020">
    <property type="term" value="C:membrane"/>
    <property type="evidence" value="ECO:0007669"/>
    <property type="project" value="InterPro"/>
</dbReference>
<dbReference type="AlphaFoldDB" id="A0A443RVP7"/>
<evidence type="ECO:0000259" key="1">
    <source>
        <dbReference type="Pfam" id="PF02931"/>
    </source>
</evidence>
<accession>A0A443RVP7</accession>
<reference evidence="2 3" key="1">
    <citation type="journal article" date="2018" name="Gigascience">
        <title>Genomes of trombidid mites reveal novel predicted allergens and laterally-transferred genes associated with secondary metabolism.</title>
        <authorList>
            <person name="Dong X."/>
            <person name="Chaisiri K."/>
            <person name="Xia D."/>
            <person name="Armstrong S.D."/>
            <person name="Fang Y."/>
            <person name="Donnelly M.J."/>
            <person name="Kadowaki T."/>
            <person name="McGarry J.W."/>
            <person name="Darby A.C."/>
            <person name="Makepeace B.L."/>
        </authorList>
    </citation>
    <scope>NUCLEOTIDE SEQUENCE [LARGE SCALE GENOMIC DNA]</scope>
    <source>
        <strain evidence="2">UoL-UT</strain>
    </source>
</reference>
<dbReference type="Pfam" id="PF02931">
    <property type="entry name" value="Neur_chan_LBD"/>
    <property type="match status" value="1"/>
</dbReference>
<dbReference type="EMBL" id="NCKV01026063">
    <property type="protein sequence ID" value="RWS19442.1"/>
    <property type="molecule type" value="Genomic_DNA"/>
</dbReference>
<keyword evidence="2" id="KW-0675">Receptor</keyword>
<gene>
    <name evidence="2" type="ORF">B4U80_12295</name>
</gene>
<name>A0A443RVP7_9ACAR</name>
<dbReference type="VEuPathDB" id="VectorBase:LDEU012598"/>
<dbReference type="InterPro" id="IPR006202">
    <property type="entry name" value="Neur_chan_lig-bd"/>
</dbReference>
<sequence length="151" mass="17706">MCFAIRNADLPITVNGSVLDIDVAIKFMDISSIKLLDMEYRLDFFLTFEWKVHRKSCDAYIAQLIYNKITNNKPIAGDEYLVRGFEALKIWKPDIYIPEMKKHESPTISGNTYFIMILVESNETCHMRYDSRAAAIFSCQYNFRSYPYDKQ</sequence>
<dbReference type="SUPFAM" id="SSF63712">
    <property type="entry name" value="Nicotinic receptor ligand binding domain-like"/>
    <property type="match status" value="1"/>
</dbReference>
<dbReference type="Proteomes" id="UP000288716">
    <property type="component" value="Unassembled WGS sequence"/>
</dbReference>
<evidence type="ECO:0000313" key="2">
    <source>
        <dbReference type="EMBL" id="RWS19442.1"/>
    </source>
</evidence>
<dbReference type="InterPro" id="IPR036734">
    <property type="entry name" value="Neur_chan_lig-bd_sf"/>
</dbReference>
<dbReference type="Gene3D" id="2.70.170.10">
    <property type="entry name" value="Neurotransmitter-gated ion-channel ligand-binding domain"/>
    <property type="match status" value="1"/>
</dbReference>
<feature type="domain" description="Neurotransmitter-gated ion-channel ligand-binding" evidence="1">
    <location>
        <begin position="10"/>
        <end position="151"/>
    </location>
</feature>
<dbReference type="OrthoDB" id="6424542at2759"/>